<keyword evidence="4" id="KW-0747">Spliceosome</keyword>
<protein>
    <submittedName>
        <fullName evidence="10">LSM domain-containing protein</fullName>
    </submittedName>
</protein>
<dbReference type="GO" id="GO:0000398">
    <property type="term" value="P:mRNA splicing, via spliceosome"/>
    <property type="evidence" value="ECO:0007669"/>
    <property type="project" value="InterPro"/>
</dbReference>
<dbReference type="RefSeq" id="XP_004997226.1">
    <property type="nucleotide sequence ID" value="XM_004997169.1"/>
</dbReference>
<dbReference type="KEGG" id="sre:PTSG_01255"/>
<evidence type="ECO:0000313" key="10">
    <source>
        <dbReference type="EMBL" id="EGD80665.1"/>
    </source>
</evidence>
<evidence type="ECO:0000256" key="2">
    <source>
        <dbReference type="ARBA" id="ARBA00006850"/>
    </source>
</evidence>
<keyword evidence="7" id="KW-0539">Nucleus</keyword>
<evidence type="ECO:0000256" key="1">
    <source>
        <dbReference type="ARBA" id="ARBA00004123"/>
    </source>
</evidence>
<dbReference type="GO" id="GO:0120115">
    <property type="term" value="C:Lsm2-8 complex"/>
    <property type="evidence" value="ECO:0007669"/>
    <property type="project" value="UniProtKB-ARBA"/>
</dbReference>
<reference evidence="10" key="1">
    <citation type="submission" date="2009-08" db="EMBL/GenBank/DDBJ databases">
        <title>Annotation of Salpingoeca rosetta.</title>
        <authorList>
            <consortium name="The Broad Institute Genome Sequencing Platform"/>
            <person name="Russ C."/>
            <person name="Cuomo C."/>
            <person name="Burger G."/>
            <person name="Gray M.W."/>
            <person name="Holland P.W.H."/>
            <person name="King N."/>
            <person name="Lang F.B.F."/>
            <person name="Roger A.J."/>
            <person name="Ruiz-Trillo I."/>
            <person name="Young S.K."/>
            <person name="Zeng Q."/>
            <person name="Gargeya S."/>
            <person name="Alvarado L."/>
            <person name="Berlin A."/>
            <person name="Chapman S.B."/>
            <person name="Chen Z."/>
            <person name="Freedman E."/>
            <person name="Gellesch M."/>
            <person name="Goldberg J."/>
            <person name="Griggs A."/>
            <person name="Gujja S."/>
            <person name="Heilman E."/>
            <person name="Heiman D."/>
            <person name="Howarth C."/>
            <person name="Mehta T."/>
            <person name="Neiman D."/>
            <person name="Pearson M."/>
            <person name="Roberts A."/>
            <person name="Saif S."/>
            <person name="Shea T."/>
            <person name="Shenoy N."/>
            <person name="Sisk P."/>
            <person name="Stolte C."/>
            <person name="Sykes S."/>
            <person name="White J."/>
            <person name="Yandava C."/>
            <person name="Haas B."/>
            <person name="Nusbaum C."/>
            <person name="Birren B."/>
        </authorList>
    </citation>
    <scope>NUCLEOTIDE SEQUENCE [LARGE SCALE GENOMIC DNA]</scope>
    <source>
        <strain evidence="10">ATCC 50818</strain>
    </source>
</reference>
<accession>F2TZT7</accession>
<keyword evidence="6" id="KW-0508">mRNA splicing</keyword>
<dbReference type="FunFam" id="2.30.30.100:FF:000007">
    <property type="entry name" value="U6 snRNA-associated Sm-like protein LSm3"/>
    <property type="match status" value="1"/>
</dbReference>
<dbReference type="GeneID" id="16077822"/>
<dbReference type="PROSITE" id="PS52002">
    <property type="entry name" value="SM"/>
    <property type="match status" value="1"/>
</dbReference>
<evidence type="ECO:0000256" key="6">
    <source>
        <dbReference type="ARBA" id="ARBA00023187"/>
    </source>
</evidence>
<dbReference type="PANTHER" id="PTHR13110">
    <property type="entry name" value="U6 SNRNA-ASSOCIATED SM-LIKE PROTEIN LSM3"/>
    <property type="match status" value="1"/>
</dbReference>
<dbReference type="EMBL" id="GL832958">
    <property type="protein sequence ID" value="EGD80665.1"/>
    <property type="molecule type" value="Genomic_DNA"/>
</dbReference>
<comment type="subcellular location">
    <subcellularLocation>
        <location evidence="1">Nucleus</location>
    </subcellularLocation>
</comment>
<dbReference type="GO" id="GO:0003723">
    <property type="term" value="F:RNA binding"/>
    <property type="evidence" value="ECO:0007669"/>
    <property type="project" value="UniProtKB-KW"/>
</dbReference>
<dbReference type="FunCoup" id="F2TZT7">
    <property type="interactions" value="773"/>
</dbReference>
<sequence>MDKGVEEPLDLIRLSLDERVTVKMRGNRVLSGQLHAYDQHLNMVLSDVVETITTSEIDEESYEEIIKTTERKMPMLYVRGDGVILVAPPMR</sequence>
<evidence type="ECO:0000256" key="7">
    <source>
        <dbReference type="ARBA" id="ARBA00023242"/>
    </source>
</evidence>
<evidence type="ECO:0000256" key="5">
    <source>
        <dbReference type="ARBA" id="ARBA00022884"/>
    </source>
</evidence>
<evidence type="ECO:0000259" key="9">
    <source>
        <dbReference type="PROSITE" id="PS52002"/>
    </source>
</evidence>
<dbReference type="AlphaFoldDB" id="F2TZT7"/>
<evidence type="ECO:0000256" key="4">
    <source>
        <dbReference type="ARBA" id="ARBA00022728"/>
    </source>
</evidence>
<dbReference type="Proteomes" id="UP000007799">
    <property type="component" value="Unassembled WGS sequence"/>
</dbReference>
<keyword evidence="5" id="KW-0694">RNA-binding</keyword>
<evidence type="ECO:0000313" key="11">
    <source>
        <dbReference type="Proteomes" id="UP000007799"/>
    </source>
</evidence>
<organism evidence="11">
    <name type="scientific">Salpingoeca rosetta (strain ATCC 50818 / BSB-021)</name>
    <dbReference type="NCBI Taxonomy" id="946362"/>
    <lineage>
        <taxon>Eukaryota</taxon>
        <taxon>Choanoflagellata</taxon>
        <taxon>Craspedida</taxon>
        <taxon>Salpingoecidae</taxon>
        <taxon>Salpingoeca</taxon>
    </lineage>
</organism>
<comment type="similarity">
    <text evidence="2">Belongs to the snRNP Sm proteins family.</text>
</comment>
<dbReference type="Pfam" id="PF01423">
    <property type="entry name" value="LSM"/>
    <property type="match status" value="1"/>
</dbReference>
<dbReference type="InParanoid" id="F2TZT7"/>
<dbReference type="OrthoDB" id="29543at2759"/>
<dbReference type="InterPro" id="IPR010920">
    <property type="entry name" value="LSM_dom_sf"/>
</dbReference>
<name>F2TZT7_SALR5</name>
<dbReference type="OMA" id="FDSHCNI"/>
<gene>
    <name evidence="10" type="ORF">PTSG_01255</name>
</gene>
<proteinExistence type="inferred from homology"/>
<feature type="domain" description="Sm" evidence="9">
    <location>
        <begin position="7"/>
        <end position="91"/>
    </location>
</feature>
<dbReference type="SMART" id="SM00651">
    <property type="entry name" value="Sm"/>
    <property type="match status" value="1"/>
</dbReference>
<dbReference type="eggNOG" id="KOG3460">
    <property type="taxonomic scope" value="Eukaryota"/>
</dbReference>
<evidence type="ECO:0000256" key="8">
    <source>
        <dbReference type="ARBA" id="ARBA00023274"/>
    </source>
</evidence>
<keyword evidence="11" id="KW-1185">Reference proteome</keyword>
<dbReference type="SUPFAM" id="SSF50182">
    <property type="entry name" value="Sm-like ribonucleoproteins"/>
    <property type="match status" value="1"/>
</dbReference>
<dbReference type="GO" id="GO:0005681">
    <property type="term" value="C:spliceosomal complex"/>
    <property type="evidence" value="ECO:0007669"/>
    <property type="project" value="UniProtKB-KW"/>
</dbReference>
<dbReference type="InterPro" id="IPR040002">
    <property type="entry name" value="Sm-like_LSM3"/>
</dbReference>
<dbReference type="InterPro" id="IPR001163">
    <property type="entry name" value="Sm_dom_euk/arc"/>
</dbReference>
<dbReference type="STRING" id="946362.F2TZT7"/>
<dbReference type="InterPro" id="IPR047575">
    <property type="entry name" value="Sm"/>
</dbReference>
<dbReference type="CDD" id="cd01730">
    <property type="entry name" value="LSm3"/>
    <property type="match status" value="1"/>
</dbReference>
<keyword evidence="8" id="KW-0687">Ribonucleoprotein</keyword>
<evidence type="ECO:0000256" key="3">
    <source>
        <dbReference type="ARBA" id="ARBA00022664"/>
    </source>
</evidence>
<dbReference type="InterPro" id="IPR034105">
    <property type="entry name" value="Lsm3"/>
</dbReference>
<dbReference type="Gene3D" id="2.30.30.100">
    <property type="match status" value="1"/>
</dbReference>
<keyword evidence="3" id="KW-0507">mRNA processing</keyword>